<protein>
    <submittedName>
        <fullName evidence="3">Transposase</fullName>
    </submittedName>
</protein>
<dbReference type="RefSeq" id="WP_283868388.1">
    <property type="nucleotide sequence ID" value="NZ_CP126101.1"/>
</dbReference>
<dbReference type="EMBL" id="CP126101">
    <property type="protein sequence ID" value="WHY50880.1"/>
    <property type="molecule type" value="Genomic_DNA"/>
</dbReference>
<dbReference type="GO" id="GO:0006313">
    <property type="term" value="P:DNA transposition"/>
    <property type="evidence" value="ECO:0007669"/>
    <property type="project" value="InterPro"/>
</dbReference>
<evidence type="ECO:0000256" key="1">
    <source>
        <dbReference type="SAM" id="Coils"/>
    </source>
</evidence>
<dbReference type="Proteomes" id="UP001178322">
    <property type="component" value="Chromosome"/>
</dbReference>
<evidence type="ECO:0000313" key="3">
    <source>
        <dbReference type="EMBL" id="WHY52562.1"/>
    </source>
</evidence>
<accession>A0AAQ3F7Y3</accession>
<dbReference type="SUPFAM" id="SSF46689">
    <property type="entry name" value="Homeodomain-like"/>
    <property type="match status" value="1"/>
</dbReference>
<dbReference type="GO" id="GO:0004803">
    <property type="term" value="F:transposase activity"/>
    <property type="evidence" value="ECO:0007669"/>
    <property type="project" value="InterPro"/>
</dbReference>
<proteinExistence type="predicted"/>
<name>A0AAQ3F7Y3_9BACI</name>
<dbReference type="Gene3D" id="1.10.10.60">
    <property type="entry name" value="Homeodomain-like"/>
    <property type="match status" value="1"/>
</dbReference>
<gene>
    <name evidence="3" type="ORF">QNH24_04825</name>
    <name evidence="2" type="ORF">QNH24_21715</name>
</gene>
<dbReference type="InterPro" id="IPR009057">
    <property type="entry name" value="Homeodomain-like_sf"/>
</dbReference>
<organism evidence="3 4">
    <name type="scientific">Lysinibacillus pakistanensis</name>
    <dbReference type="NCBI Taxonomy" id="759811"/>
    <lineage>
        <taxon>Bacteria</taxon>
        <taxon>Bacillati</taxon>
        <taxon>Bacillota</taxon>
        <taxon>Bacilli</taxon>
        <taxon>Bacillales</taxon>
        <taxon>Bacillaceae</taxon>
        <taxon>Lysinibacillus</taxon>
    </lineage>
</organism>
<sequence length="97" mass="11545">MTKKITQEYRDYVVKLVVEENRKVTELSYELGLGESSIHRWVKKYRDGKKQENGDVRYITPSELKKLEATYEKQLRDLEEENAILKKAMHIFAKNPQ</sequence>
<dbReference type="AlphaFoldDB" id="A0AAQ3F7Y3"/>
<evidence type="ECO:0000313" key="2">
    <source>
        <dbReference type="EMBL" id="WHY50880.1"/>
    </source>
</evidence>
<reference evidence="3" key="1">
    <citation type="submission" date="2023-05" db="EMBL/GenBank/DDBJ databases">
        <title>Comparative genomics of Bacillaceae isolates and their secondary metabolite potential.</title>
        <authorList>
            <person name="Song L."/>
            <person name="Nielsen L.J."/>
            <person name="Mohite O."/>
            <person name="Xu X."/>
            <person name="Weber T."/>
            <person name="Kovacs A.T."/>
        </authorList>
    </citation>
    <scope>NUCLEOTIDE SEQUENCE</scope>
    <source>
        <strain evidence="3">LY1</strain>
    </source>
</reference>
<evidence type="ECO:0000313" key="4">
    <source>
        <dbReference type="Proteomes" id="UP001178322"/>
    </source>
</evidence>
<feature type="coiled-coil region" evidence="1">
    <location>
        <begin position="64"/>
        <end position="95"/>
    </location>
</feature>
<dbReference type="InterPro" id="IPR002514">
    <property type="entry name" value="Transposase_8"/>
</dbReference>
<dbReference type="Pfam" id="PF01527">
    <property type="entry name" value="HTH_Tnp_1"/>
    <property type="match status" value="1"/>
</dbReference>
<keyword evidence="1" id="KW-0175">Coiled coil</keyword>
<dbReference type="EMBL" id="CP126101">
    <property type="protein sequence ID" value="WHY52562.1"/>
    <property type="molecule type" value="Genomic_DNA"/>
</dbReference>
<dbReference type="GO" id="GO:0003677">
    <property type="term" value="F:DNA binding"/>
    <property type="evidence" value="ECO:0007669"/>
    <property type="project" value="InterPro"/>
</dbReference>